<accession>A0A8R1Y8B0</accession>
<feature type="domain" description="Abnormal cell migration protein 18-like fibronectin type I" evidence="1">
    <location>
        <begin position="292"/>
        <end position="339"/>
    </location>
</feature>
<feature type="domain" description="Abnormal cell migration protein 18-like fibronectin type I" evidence="1">
    <location>
        <begin position="209"/>
        <end position="269"/>
    </location>
</feature>
<evidence type="ECO:0000313" key="2">
    <source>
        <dbReference type="EnsemblMetazoa" id="PPA06378.1"/>
    </source>
</evidence>
<evidence type="ECO:0000259" key="1">
    <source>
        <dbReference type="Pfam" id="PF23003"/>
    </source>
</evidence>
<dbReference type="InterPro" id="IPR040282">
    <property type="entry name" value="Mig-18-like"/>
</dbReference>
<reference evidence="2" key="2">
    <citation type="submission" date="2022-06" db="UniProtKB">
        <authorList>
            <consortium name="EnsemblMetazoa"/>
        </authorList>
    </citation>
    <scope>IDENTIFICATION</scope>
    <source>
        <strain evidence="2">PS312</strain>
    </source>
</reference>
<reference evidence="3" key="1">
    <citation type="journal article" date="2008" name="Nat. Genet.">
        <title>The Pristionchus pacificus genome provides a unique perspective on nematode lifestyle and parasitism.</title>
        <authorList>
            <person name="Dieterich C."/>
            <person name="Clifton S.W."/>
            <person name="Schuster L.N."/>
            <person name="Chinwalla A."/>
            <person name="Delehaunty K."/>
            <person name="Dinkelacker I."/>
            <person name="Fulton L."/>
            <person name="Fulton R."/>
            <person name="Godfrey J."/>
            <person name="Minx P."/>
            <person name="Mitreva M."/>
            <person name="Roeseler W."/>
            <person name="Tian H."/>
            <person name="Witte H."/>
            <person name="Yang S.P."/>
            <person name="Wilson R.K."/>
            <person name="Sommer R.J."/>
        </authorList>
    </citation>
    <scope>NUCLEOTIDE SEQUENCE [LARGE SCALE GENOMIC DNA]</scope>
    <source>
        <strain evidence="3">PS312</strain>
    </source>
</reference>
<accession>A0A2A6BR97</accession>
<feature type="domain" description="Abnormal cell migration protein 18-like fibronectin type I" evidence="1">
    <location>
        <begin position="473"/>
        <end position="533"/>
    </location>
</feature>
<dbReference type="EnsemblMetazoa" id="PPA06378.1">
    <property type="protein sequence ID" value="PPA06378.1"/>
    <property type="gene ID" value="WBGene00095932"/>
</dbReference>
<feature type="domain" description="Abnormal cell migration protein 18-like fibronectin type I" evidence="1">
    <location>
        <begin position="120"/>
        <end position="175"/>
    </location>
</feature>
<feature type="domain" description="Abnormal cell migration protein 18-like fibronectin type I" evidence="1">
    <location>
        <begin position="809"/>
        <end position="869"/>
    </location>
</feature>
<dbReference type="PANTHER" id="PTHR35572">
    <property type="entry name" value="PROTEIN CBG04538-RELATED"/>
    <property type="match status" value="1"/>
</dbReference>
<organism evidence="2 3">
    <name type="scientific">Pristionchus pacificus</name>
    <name type="common">Parasitic nematode worm</name>
    <dbReference type="NCBI Taxonomy" id="54126"/>
    <lineage>
        <taxon>Eukaryota</taxon>
        <taxon>Metazoa</taxon>
        <taxon>Ecdysozoa</taxon>
        <taxon>Nematoda</taxon>
        <taxon>Chromadorea</taxon>
        <taxon>Rhabditida</taxon>
        <taxon>Rhabditina</taxon>
        <taxon>Diplogasteromorpha</taxon>
        <taxon>Diplogasteroidea</taxon>
        <taxon>Neodiplogasteridae</taxon>
        <taxon>Pristionchus</taxon>
    </lineage>
</organism>
<evidence type="ECO:0000313" key="3">
    <source>
        <dbReference type="Proteomes" id="UP000005239"/>
    </source>
</evidence>
<keyword evidence="3" id="KW-1185">Reference proteome</keyword>
<proteinExistence type="predicted"/>
<dbReference type="InterPro" id="IPR055119">
    <property type="entry name" value="Mig18_Fn1"/>
</dbReference>
<protein>
    <recommendedName>
        <fullName evidence="1">Abnormal cell migration protein 18-like fibronectin type I domain-containing protein</fullName>
    </recommendedName>
</protein>
<sequence>MMFLPYAALLFAFPLLVTAIHPDLSKRCNEYKPGADQKFTGRIHNVCKFYTYDSACITPQGTRIAVGETLPENGTVYYCASVDGIEVRLDKKEGEIFTPFLQVIRPTWAPAPGDILCEGQYKNGERFTSGNIIKECKSTPNSWSIPIVACLTPQKKEISVGGSASEDGIEYSCVSVDGIKAVREQKEIKTVRIRPKRNSAPEDLLCKGQYKNGERFISGNFIKQCTSTPSSWKIAIVACLTPGEKKEIAVGSTAAHGGVEWACLQTDEGARLVASQSDPRGGSNIDNMICDNKYQNGDTFTTGNFIKQCKSTPTSWEITLVACLTPKKKVIAVGESATEVKCLVHSRKIQSERMFLPYTVLFTFPLLVSSLGGEDLAPYIECHEGNYRLGDEYVVEYCKEFNPGNGASKEWTNVKACLTPQKTRIAIGKSATENGLEYSCVKNGHKAKLEKKENKAIPLRGKRSTENLLCKGQYKNGERIDSGNFIKECKSTPTSWSIVIVACVTPGKKEIAIGSSAVEEGFEYKCIKTENGARIETTPCPTEKQENTGENQLCDGKYKNGERFNSGNFIKECKSTPTSWSLVIVSCVTPGKKEIAIGSSAIEEGFEYKCIKTENGARIETTPCPTENKNTTGESQLCDGKYKNGERFNSGNFIKECKSTPTSWSLVIVSCVTPGKKEIAIGSSAIEEGFEYKCIKTENGARIETTPCPTENENTTGESQLCDGKYKNGERFNFGNFIKECKSTPTSWSLVIVSCVTPGKKEIAIGSSAIEEGFEYKCIKTGNGARIETTRCATSTNENTGVNMLCDGQYKNGEKFTSGNFMKQCTSTPTSWSIEIVACLTPERNEIMLGESAVEGGEIRYSCIKTNAGASMKREHASFG</sequence>
<name>A0A2A6BR97_PRIPA</name>
<dbReference type="PANTHER" id="PTHR35572:SF6">
    <property type="entry name" value="IG-LIKE DOMAIN-CONTAINING PROTEIN"/>
    <property type="match status" value="1"/>
</dbReference>
<dbReference type="AlphaFoldDB" id="A0A2A6BR97"/>
<dbReference type="Pfam" id="PF23003">
    <property type="entry name" value="Fn1_2"/>
    <property type="match status" value="8"/>
</dbReference>
<dbReference type="Proteomes" id="UP000005239">
    <property type="component" value="Unassembled WGS sequence"/>
</dbReference>
<feature type="domain" description="Abnormal cell migration protein 18-like fibronectin type I" evidence="1">
    <location>
        <begin position="557"/>
        <end position="617"/>
    </location>
</feature>
<feature type="domain" description="Abnormal cell migration protein 18-like fibronectin type I" evidence="1">
    <location>
        <begin position="725"/>
        <end position="785"/>
    </location>
</feature>
<gene>
    <name evidence="2" type="primary">WBGene00095932</name>
</gene>
<feature type="domain" description="Abnormal cell migration protein 18-like fibronectin type I" evidence="1">
    <location>
        <begin position="641"/>
        <end position="701"/>
    </location>
</feature>